<dbReference type="NCBIfam" id="NF008168">
    <property type="entry name" value="PRK10917.2-2"/>
    <property type="match status" value="1"/>
</dbReference>
<dbReference type="PANTHER" id="PTHR47964">
    <property type="entry name" value="ATP-DEPENDENT DNA HELICASE HOMOLOG RECG, CHLOROPLASTIC"/>
    <property type="match status" value="1"/>
</dbReference>
<dbReference type="InterPro" id="IPR001650">
    <property type="entry name" value="Helicase_C-like"/>
</dbReference>
<dbReference type="Pfam" id="PF19833">
    <property type="entry name" value="RecG_dom3_C"/>
    <property type="match status" value="1"/>
</dbReference>
<dbReference type="GO" id="GO:0003678">
    <property type="term" value="F:DNA helicase activity"/>
    <property type="evidence" value="ECO:0007669"/>
    <property type="project" value="TreeGrafter"/>
</dbReference>
<dbReference type="InterPro" id="IPR027417">
    <property type="entry name" value="P-loop_NTPase"/>
</dbReference>
<dbReference type="PANTHER" id="PTHR47964:SF1">
    <property type="entry name" value="ATP-DEPENDENT DNA HELICASE HOMOLOG RECG, CHLOROPLASTIC"/>
    <property type="match status" value="1"/>
</dbReference>
<dbReference type="SMART" id="SM00490">
    <property type="entry name" value="HELICc"/>
    <property type="match status" value="1"/>
</dbReference>
<keyword evidence="5" id="KW-0067">ATP-binding</keyword>
<dbReference type="InterPro" id="IPR033454">
    <property type="entry name" value="RecG_wedge"/>
</dbReference>
<dbReference type="GO" id="GO:0006281">
    <property type="term" value="P:DNA repair"/>
    <property type="evidence" value="ECO:0007669"/>
    <property type="project" value="UniProtKB-KW"/>
</dbReference>
<evidence type="ECO:0000256" key="2">
    <source>
        <dbReference type="ARBA" id="ARBA00022763"/>
    </source>
</evidence>
<dbReference type="SUPFAM" id="SSF52540">
    <property type="entry name" value="P-loop containing nucleoside triphosphate hydrolases"/>
    <property type="match status" value="2"/>
</dbReference>
<keyword evidence="7" id="KW-0234">DNA repair</keyword>
<feature type="domain" description="Helicase C-terminal" evidence="10">
    <location>
        <begin position="454"/>
        <end position="614"/>
    </location>
</feature>
<evidence type="ECO:0000256" key="1">
    <source>
        <dbReference type="ARBA" id="ARBA00022741"/>
    </source>
</evidence>
<evidence type="ECO:0000256" key="4">
    <source>
        <dbReference type="ARBA" id="ARBA00022806"/>
    </source>
</evidence>
<keyword evidence="6" id="KW-0238">DNA-binding</keyword>
<evidence type="ECO:0000256" key="8">
    <source>
        <dbReference type="ARBA" id="ARBA00049819"/>
    </source>
</evidence>
<dbReference type="InterPro" id="IPR012340">
    <property type="entry name" value="NA-bd_OB-fold"/>
</dbReference>
<dbReference type="InterPro" id="IPR047112">
    <property type="entry name" value="RecG/Mfd"/>
</dbReference>
<reference evidence="11 12" key="1">
    <citation type="journal article" date="2016" name="Nat. Commun.">
        <title>Thousands of microbial genomes shed light on interconnected biogeochemical processes in an aquifer system.</title>
        <authorList>
            <person name="Anantharaman K."/>
            <person name="Brown C.T."/>
            <person name="Hug L.A."/>
            <person name="Sharon I."/>
            <person name="Castelle C.J."/>
            <person name="Probst A.J."/>
            <person name="Thomas B.C."/>
            <person name="Singh A."/>
            <person name="Wilkins M.J."/>
            <person name="Karaoz U."/>
            <person name="Brodie E.L."/>
            <person name="Williams K.H."/>
            <person name="Hubbard S.S."/>
            <person name="Banfield J.F."/>
        </authorList>
    </citation>
    <scope>NUCLEOTIDE SEQUENCE [LARGE SCALE GENOMIC DNA]</scope>
</reference>
<comment type="caution">
    <text evidence="11">The sequence shown here is derived from an EMBL/GenBank/DDBJ whole genome shotgun (WGS) entry which is preliminary data.</text>
</comment>
<organism evidence="11 12">
    <name type="scientific">candidate division WWE3 bacterium RIFCSPLOWO2_01_FULL_39_13</name>
    <dbReference type="NCBI Taxonomy" id="1802624"/>
    <lineage>
        <taxon>Bacteria</taxon>
        <taxon>Katanobacteria</taxon>
    </lineage>
</organism>
<dbReference type="STRING" id="1802624.A2982_02240"/>
<dbReference type="EMBL" id="MEVH01000010">
    <property type="protein sequence ID" value="OGC51908.1"/>
    <property type="molecule type" value="Genomic_DNA"/>
</dbReference>
<dbReference type="Pfam" id="PF00271">
    <property type="entry name" value="Helicase_C"/>
    <property type="match status" value="1"/>
</dbReference>
<dbReference type="AlphaFoldDB" id="A0A1F4V418"/>
<feature type="domain" description="Helicase ATP-binding" evidence="9">
    <location>
        <begin position="272"/>
        <end position="428"/>
    </location>
</feature>
<dbReference type="PROSITE" id="PS51194">
    <property type="entry name" value="HELICASE_CTER"/>
    <property type="match status" value="1"/>
</dbReference>
<dbReference type="InterPro" id="IPR045562">
    <property type="entry name" value="RecG_dom3_C"/>
</dbReference>
<dbReference type="SUPFAM" id="SSF50249">
    <property type="entry name" value="Nucleic acid-binding proteins"/>
    <property type="match status" value="1"/>
</dbReference>
<evidence type="ECO:0000313" key="11">
    <source>
        <dbReference type="EMBL" id="OGC51908.1"/>
    </source>
</evidence>
<evidence type="ECO:0000256" key="5">
    <source>
        <dbReference type="ARBA" id="ARBA00022840"/>
    </source>
</evidence>
<proteinExistence type="predicted"/>
<dbReference type="CDD" id="cd04488">
    <property type="entry name" value="RecG_wedge_OBF"/>
    <property type="match status" value="1"/>
</dbReference>
<dbReference type="Pfam" id="PF17191">
    <property type="entry name" value="RecG_wedge"/>
    <property type="match status" value="1"/>
</dbReference>
<evidence type="ECO:0000256" key="3">
    <source>
        <dbReference type="ARBA" id="ARBA00022801"/>
    </source>
</evidence>
<dbReference type="Gene3D" id="3.40.50.300">
    <property type="entry name" value="P-loop containing nucleotide triphosphate hydrolases"/>
    <property type="match status" value="2"/>
</dbReference>
<keyword evidence="2" id="KW-0227">DNA damage</keyword>
<accession>A0A1F4V418</accession>
<dbReference type="Pfam" id="PF00270">
    <property type="entry name" value="DEAD"/>
    <property type="match status" value="1"/>
</dbReference>
<keyword evidence="1" id="KW-0547">Nucleotide-binding</keyword>
<evidence type="ECO:0000259" key="10">
    <source>
        <dbReference type="PROSITE" id="PS51194"/>
    </source>
</evidence>
<keyword evidence="3" id="KW-0378">Hydrolase</keyword>
<dbReference type="Gene3D" id="2.40.50.140">
    <property type="entry name" value="Nucleic acid-binding proteins"/>
    <property type="match status" value="1"/>
</dbReference>
<evidence type="ECO:0000259" key="9">
    <source>
        <dbReference type="PROSITE" id="PS51192"/>
    </source>
</evidence>
<evidence type="ECO:0000256" key="6">
    <source>
        <dbReference type="ARBA" id="ARBA00023125"/>
    </source>
</evidence>
<dbReference type="InterPro" id="IPR011545">
    <property type="entry name" value="DEAD/DEAH_box_helicase_dom"/>
</dbReference>
<name>A0A1F4V418_UNCKA</name>
<dbReference type="GO" id="GO:0016787">
    <property type="term" value="F:hydrolase activity"/>
    <property type="evidence" value="ECO:0007669"/>
    <property type="project" value="UniProtKB-KW"/>
</dbReference>
<evidence type="ECO:0000313" key="12">
    <source>
        <dbReference type="Proteomes" id="UP000178771"/>
    </source>
</evidence>
<sequence>MHLSESVSTIPGIGRAYTKLLEKIDIKTVEDLLYYVPFRYDDNTNVCRISDLTANTQATVTVKVSDINNIFTRGGKRLTKARVEDETGQMDVIWFNQTYLKKSLKPGTVISLNGQLDQKSTRPQFVSPNWEILYNGESTHTRGIIPVYNTTEGISARWLRAKIKLALKYADIKELFDNEIKRGYGLLNRAEAMRNIHFPESFNKIEPARHTLAFEELLLIHLTGMSLKSKWHEHVNGYVIEVDTNLITAFIKSLPYKLTNAQTRVLGEIVQDLKAEIPMNRLIQGDVGSGKTVVAAAAMLCAINAGHNCIILAPTQILANQHLETLQKFLKPYNINFVLATGKTSSEKISDAKTIIIGTHAILHRLKNFTNIGLIVIDEQHKFGVLQRSIVTDYYTSQFAPNLLTMTATPIPRSIALVLYGDLDLSVIDEMPPGRIPVKTWLVEENRRTSAYKWIKGQVEKLKTQAIIVCPFIDQSQYEDLKNVKAAKDEYEKVKKHFSKQKLGLLHGRLSSIEKEEVIDKFVKQKIDILVTTPVIEVGVDIPNANIIVIETSERFGLASLHQLRGRVGRGKDQGYCILFTSSNDANLSRLKYLEKIHNGSRLAEIDLKIRGPGNIYGTQQHGFMSLRVADITDTNLIKLTKGCAVSIFGNFEKHHAIKEKLDKIMIINND</sequence>
<dbReference type="GO" id="GO:0005524">
    <property type="term" value="F:ATP binding"/>
    <property type="evidence" value="ECO:0007669"/>
    <property type="project" value="UniProtKB-KW"/>
</dbReference>
<protein>
    <recommendedName>
        <fullName evidence="8">Probable DNA 3'-5' helicase RecG</fullName>
    </recommendedName>
</protein>
<gene>
    <name evidence="11" type="ORF">A2982_02240</name>
</gene>
<dbReference type="InterPro" id="IPR014001">
    <property type="entry name" value="Helicase_ATP-bd"/>
</dbReference>
<dbReference type="Proteomes" id="UP000178771">
    <property type="component" value="Unassembled WGS sequence"/>
</dbReference>
<evidence type="ECO:0000256" key="7">
    <source>
        <dbReference type="ARBA" id="ARBA00023204"/>
    </source>
</evidence>
<dbReference type="SMART" id="SM00487">
    <property type="entry name" value="DEXDc"/>
    <property type="match status" value="1"/>
</dbReference>
<keyword evidence="4" id="KW-0347">Helicase</keyword>
<dbReference type="GO" id="GO:0003677">
    <property type="term" value="F:DNA binding"/>
    <property type="evidence" value="ECO:0007669"/>
    <property type="project" value="UniProtKB-KW"/>
</dbReference>
<dbReference type="PROSITE" id="PS51192">
    <property type="entry name" value="HELICASE_ATP_BIND_1"/>
    <property type="match status" value="1"/>
</dbReference>